<evidence type="ECO:0000313" key="3">
    <source>
        <dbReference type="Proteomes" id="UP000472676"/>
    </source>
</evidence>
<evidence type="ECO:0000259" key="1">
    <source>
        <dbReference type="Pfam" id="PF06742"/>
    </source>
</evidence>
<protein>
    <submittedName>
        <fullName evidence="2">DUF1214 domain-containing protein</fullName>
    </submittedName>
</protein>
<organism evidence="2 3">
    <name type="scientific">Solimonas terrae</name>
    <dbReference type="NCBI Taxonomy" id="1396819"/>
    <lineage>
        <taxon>Bacteria</taxon>
        <taxon>Pseudomonadati</taxon>
        <taxon>Pseudomonadota</taxon>
        <taxon>Gammaproteobacteria</taxon>
        <taxon>Nevskiales</taxon>
        <taxon>Nevskiaceae</taxon>
        <taxon>Solimonas</taxon>
    </lineage>
</organism>
<proteinExistence type="predicted"/>
<reference evidence="2 3" key="1">
    <citation type="journal article" date="2014" name="Int. J. Syst. Evol. Microbiol.">
        <title>Solimonas terrae sp. nov., isolated from soil.</title>
        <authorList>
            <person name="Kim S.J."/>
            <person name="Moon J.Y."/>
            <person name="Weon H.Y."/>
            <person name="Ahn J.H."/>
            <person name="Chen W.M."/>
            <person name="Kwon S.W."/>
        </authorList>
    </citation>
    <scope>NUCLEOTIDE SEQUENCE [LARGE SCALE GENOMIC DNA]</scope>
    <source>
        <strain evidence="2 3">KIS83-12</strain>
    </source>
</reference>
<gene>
    <name evidence="2" type="ORF">G7Y85_04485</name>
</gene>
<dbReference type="InterPro" id="IPR010621">
    <property type="entry name" value="DUF1214"/>
</dbReference>
<evidence type="ECO:0000313" key="2">
    <source>
        <dbReference type="EMBL" id="NGY04011.1"/>
    </source>
</evidence>
<feature type="domain" description="DUF1214" evidence="1">
    <location>
        <begin position="291"/>
        <end position="360"/>
    </location>
</feature>
<feature type="domain" description="DUF1214" evidence="1">
    <location>
        <begin position="93"/>
        <end position="183"/>
    </location>
</feature>
<dbReference type="AlphaFoldDB" id="A0A6M2BP66"/>
<accession>A0A6M2BP66</accession>
<keyword evidence="3" id="KW-1185">Reference proteome</keyword>
<name>A0A6M2BP66_9GAMM</name>
<dbReference type="Pfam" id="PF06742">
    <property type="entry name" value="DUF1214"/>
    <property type="match status" value="2"/>
</dbReference>
<sequence length="411" mass="45847">MSFGASSNDTALRAAWQQFCTQLQAAGEQAFKDSNPANALQRADAFRFLTQNLGQAFDLALETKDTRYPALHRFCGPTRKLGGDAADLVYHQAWIDGESVYRLHGRKGTARFLNFTVQGPRPAMQPGTNIPSLHEPFGDIPEANLFGHQLQTDSDGNFELIIGGERRETNWLPTTPGSRKLFIRQGFDRWDETPAQLFIERIGMEQAPPLPTPQTMIAAMDWAGAFVTGLMHDWPDHPYRYGAPVVDPTQLNRFPVASGGDGADAKRGRAVTHLCWALAPDEALIIEFDAHDGFWMVTNSGMFFNSMDYRYRPISYTPSRTTVDTDGKIRLILSHDDSGYHNWLDTQGFARGNLTYRCFGSAPTTTFRTRLIKRDALEAALPSGSKTVSGDQRVAQMHERLAAIQRRYAGL</sequence>
<dbReference type="EMBL" id="JAAMOW010000002">
    <property type="protein sequence ID" value="NGY04011.1"/>
    <property type="molecule type" value="Genomic_DNA"/>
</dbReference>
<dbReference type="RefSeq" id="WP_166252434.1">
    <property type="nucleotide sequence ID" value="NZ_JAAMOW010000002.1"/>
</dbReference>
<comment type="caution">
    <text evidence="2">The sequence shown here is derived from an EMBL/GenBank/DDBJ whole genome shotgun (WGS) entry which is preliminary data.</text>
</comment>
<dbReference type="Proteomes" id="UP000472676">
    <property type="component" value="Unassembled WGS sequence"/>
</dbReference>